<organism evidence="1 2">
    <name type="scientific">Araneus ventricosus</name>
    <name type="common">Orbweaver spider</name>
    <name type="synonym">Epeira ventricosa</name>
    <dbReference type="NCBI Taxonomy" id="182803"/>
    <lineage>
        <taxon>Eukaryota</taxon>
        <taxon>Metazoa</taxon>
        <taxon>Ecdysozoa</taxon>
        <taxon>Arthropoda</taxon>
        <taxon>Chelicerata</taxon>
        <taxon>Arachnida</taxon>
        <taxon>Araneae</taxon>
        <taxon>Araneomorphae</taxon>
        <taxon>Entelegynae</taxon>
        <taxon>Araneoidea</taxon>
        <taxon>Araneidae</taxon>
        <taxon>Araneus</taxon>
    </lineage>
</organism>
<proteinExistence type="predicted"/>
<dbReference type="AlphaFoldDB" id="A0A4Y2KIH2"/>
<evidence type="ECO:0000313" key="1">
    <source>
        <dbReference type="EMBL" id="GBN01203.1"/>
    </source>
</evidence>
<sequence>MTDVFFRIDWQKEGIIEEVDPMQRNQARTAFLTSPSCLQREFDGNAAKLGLSWDASELPLLITERFERWKMKLPKLNALQIPGVCRKDFTEDSKCPSMFL</sequence>
<protein>
    <submittedName>
        <fullName evidence="1">Uncharacterized protein</fullName>
    </submittedName>
</protein>
<name>A0A4Y2KIH2_ARAVE</name>
<evidence type="ECO:0000313" key="2">
    <source>
        <dbReference type="Proteomes" id="UP000499080"/>
    </source>
</evidence>
<gene>
    <name evidence="1" type="ORF">AVEN_82044_1</name>
</gene>
<reference evidence="1 2" key="1">
    <citation type="journal article" date="2019" name="Sci. Rep.">
        <title>Orb-weaving spider Araneus ventricosus genome elucidates the spidroin gene catalogue.</title>
        <authorList>
            <person name="Kono N."/>
            <person name="Nakamura H."/>
            <person name="Ohtoshi R."/>
            <person name="Moran D.A.P."/>
            <person name="Shinohara A."/>
            <person name="Yoshida Y."/>
            <person name="Fujiwara M."/>
            <person name="Mori M."/>
            <person name="Tomita M."/>
            <person name="Arakawa K."/>
        </authorList>
    </citation>
    <scope>NUCLEOTIDE SEQUENCE [LARGE SCALE GENOMIC DNA]</scope>
</reference>
<dbReference type="OrthoDB" id="8037279at2759"/>
<dbReference type="EMBL" id="BGPR01004593">
    <property type="protein sequence ID" value="GBN01203.1"/>
    <property type="molecule type" value="Genomic_DNA"/>
</dbReference>
<accession>A0A4Y2KIH2</accession>
<keyword evidence="2" id="KW-1185">Reference proteome</keyword>
<comment type="caution">
    <text evidence="1">The sequence shown here is derived from an EMBL/GenBank/DDBJ whole genome shotgun (WGS) entry which is preliminary data.</text>
</comment>
<dbReference type="Proteomes" id="UP000499080">
    <property type="component" value="Unassembled WGS sequence"/>
</dbReference>